<feature type="region of interest" description="Disordered" evidence="7">
    <location>
        <begin position="1682"/>
        <end position="1717"/>
    </location>
</feature>
<dbReference type="InterPro" id="IPR056457">
    <property type="entry name" value="DOP1_C"/>
</dbReference>
<dbReference type="STRING" id="2769.R7Q5T3"/>
<dbReference type="InterPro" id="IPR040314">
    <property type="entry name" value="DOP1"/>
</dbReference>
<dbReference type="GO" id="GO:0005829">
    <property type="term" value="C:cytosol"/>
    <property type="evidence" value="ECO:0007669"/>
    <property type="project" value="GOC"/>
</dbReference>
<keyword evidence="2" id="KW-0813">Transport</keyword>
<dbReference type="GO" id="GO:0000139">
    <property type="term" value="C:Golgi membrane"/>
    <property type="evidence" value="ECO:0007669"/>
    <property type="project" value="UniProtKB-SubCell"/>
</dbReference>
<dbReference type="SUPFAM" id="SSF48371">
    <property type="entry name" value="ARM repeat"/>
    <property type="match status" value="1"/>
</dbReference>
<dbReference type="InterPro" id="IPR016024">
    <property type="entry name" value="ARM-type_fold"/>
</dbReference>
<feature type="compositionally biased region" description="Polar residues" evidence="7">
    <location>
        <begin position="1683"/>
        <end position="1693"/>
    </location>
</feature>
<dbReference type="InterPro" id="IPR007249">
    <property type="entry name" value="DOP1_N"/>
</dbReference>
<dbReference type="GeneID" id="17321436"/>
<evidence type="ECO:0000313" key="12">
    <source>
        <dbReference type="Proteomes" id="UP000012073"/>
    </source>
</evidence>
<evidence type="ECO:0000256" key="1">
    <source>
        <dbReference type="ARBA" id="ARBA00004395"/>
    </source>
</evidence>
<sequence length="1888" mass="205834">MDSDEERHLTPGQSKQFGLLRSDLSAALAAFDRAQDWADLIHDLQRVNRVLNKHSSSRFLPEKALLAKRLAQCLTSFLPSGVHLKALETYHIVFSRIGPARLAYDLPLYAGGLFPLFSYCSTSLKVPLLSLYETHFLPLGAALIPILDGFVLAVLPGVEEESSEFYVRSRNLLDNLGEAVHDVGAFARSLWRALLLCPPTRLSAAHYLGLRLSSDDEHLRMEVVSDMPLVAYAITEALSDSNALAQRSVLDLLLGELALDSPFFQSSKAEEHEAAVALVGGVFGALMRRDMSLTKRVHAWLLGGKEGEDGIAFCKEFSNKLVLASIDREFTLLLHGLDGKNAKFATRPCRIAAALMDRTELSECLGHHFALRLLKYGRAAAVRDDHKHERDIRNAISDFLKDLGSAVVFAELERMLANEAQKGQEDFELLTFALSLFPTTNDVVQKKHIPAILLVVVQSLNAVSTDSMTLEKAVAFCSTAIKSLGLSRMTRIEKSVIADVKAAVSSFASFFVAWLAHAVEPAPVELRRAYEDVSIADEHAAELRMASVCETRHQYISVAKGACSFFVSAASFGVNDAETLRSSLQALAKCASAADVCISLAGSRAFVEVSARASHHIPATLGNDEQALGVIRRCWRQMHPSLRTATAQSAQALLGLQRRFPEETKIVVADGILSTDSSRRLRNLERFACLWRLSVEHRLMPLPADDGLFLMLDALTDEDWAPKMLARSWLSDAVEVDSASVLDAPLRLLLTPESRSTGTQHEFAAAYDAPRALYGFQVMRGILESCTSIVGSSREQEQALNLSSQLSTRKRKRGRTGIRAVATTHVSARTHQGLAAVFALDRKARGVTERDSVHPIAVSDVEGHVRLNQLLPAENYIIGIAVTCLGYLRGRVPPKFASVQRTSTERAQSSEPALGAEGSASDIADDEFEWLMAGLGYKSLKELHVGVSAAAAECLATLLRAIPVSTQLSSMISSVLAEPILSLVTYNIGNVDPVLQLHFLNAITFLVAADGPCYLSSVQGKDAFSKSDGGVRLSYSESQNQLPSVKPQDASRRGLQVGAAETLKHFVPWLLEGVSLTYRTASIEHDGGSHEILGVRRRWIHFLEMVMRHIGITLPVVTEGLLCILDEFVSAQNRKVASDVHRSDSEFSRVDEILVLLEGIGIVTSNVLWSFEYALVNRELKEDIRSNSAMLDASLRTAAGPVLKDAIVIANSSDRLAITDDTERKSVSVQSQNGDPNTLPTHETPRNVGTATASMINAINPLRMINDFVKDVLSGAGSEGSHHMLDPRRSGARILFCLLPRVLENLAIVWGPVADPHLNRDTPDVMSPRSRDTAPPRLSMELPRERRQAQRASILSILEPIFELRPTDVIASIVALFSQDQTDFGILPQRDTGSCSSVMACQVLHAIDDASVDAVIHSVKGIFERAAKWDASSSDAQGGKRQATFREKARQTLRHFVESGDHRISDEDIREIGRLSPVEIGSSLPGGSDGLELEDGLFRSSGATAFGHQDLFHWGDYFAVYSPRRIETACLNFLDVFFATRRDVEELQNAFSTTHAFLKEALSGAKRKATPLAVLRVLGGFISRCPSPFPDRKARKDVMNLAALAVSACSSIASGGADPHSDELHGRPKDLFKKELSVVALKTLATTVPSLVDSSFLEDKPQLSSTITASLSPAVSALKKNASRASSVHSAADNSRRSRSSIREPSPRRRAENTLETMASSAATEVILSVSNRDWGVKFARRELLALLEDTNFFFGKQGGVLEKTSAIVREVVAGGGASALFSSIGLSSMNGAPGIPSLFSGRDSETVLRGRAIRRIAYCVFVSEPDFYSPQLPSVLERLRDALRMTDSGLVVECLLCLRVLLLRIGPSAITAFRATTLQSARYYCGS</sequence>
<comment type="similarity">
    <text evidence="6">Belongs to the DOP1 family.</text>
</comment>
<dbReference type="PANTHER" id="PTHR14042:SF24">
    <property type="entry name" value="PROTEIN DOPEY-1 HOMOLOG"/>
    <property type="match status" value="1"/>
</dbReference>
<feature type="domain" description="DOP1-like middle TPR" evidence="9">
    <location>
        <begin position="343"/>
        <end position="484"/>
    </location>
</feature>
<feature type="region of interest" description="Disordered" evidence="7">
    <location>
        <begin position="1318"/>
        <end position="1337"/>
    </location>
</feature>
<evidence type="ECO:0000259" key="8">
    <source>
        <dbReference type="Pfam" id="PF04118"/>
    </source>
</evidence>
<feature type="region of interest" description="Disordered" evidence="7">
    <location>
        <begin position="898"/>
        <end position="920"/>
    </location>
</feature>
<dbReference type="RefSeq" id="XP_005713706.1">
    <property type="nucleotide sequence ID" value="XM_005713649.1"/>
</dbReference>
<keyword evidence="12" id="KW-1185">Reference proteome</keyword>
<evidence type="ECO:0000256" key="2">
    <source>
        <dbReference type="ARBA" id="ARBA00022448"/>
    </source>
</evidence>
<evidence type="ECO:0000256" key="6">
    <source>
        <dbReference type="ARBA" id="ARBA00046326"/>
    </source>
</evidence>
<name>R7Q5T3_CHOCR</name>
<feature type="compositionally biased region" description="Basic and acidic residues" evidence="7">
    <location>
        <begin position="1318"/>
        <end position="1334"/>
    </location>
</feature>
<dbReference type="GO" id="GO:0005768">
    <property type="term" value="C:endosome"/>
    <property type="evidence" value="ECO:0007669"/>
    <property type="project" value="TreeGrafter"/>
</dbReference>
<feature type="domain" description="DOP1 N-terminal" evidence="8">
    <location>
        <begin position="20"/>
        <end position="304"/>
    </location>
</feature>
<dbReference type="EMBL" id="HG001661">
    <property type="protein sequence ID" value="CDF33887.1"/>
    <property type="molecule type" value="Genomic_DNA"/>
</dbReference>
<evidence type="ECO:0000256" key="7">
    <source>
        <dbReference type="SAM" id="MobiDB-lite"/>
    </source>
</evidence>
<evidence type="ECO:0000259" key="9">
    <source>
        <dbReference type="Pfam" id="PF24597"/>
    </source>
</evidence>
<dbReference type="GO" id="GO:0006895">
    <property type="term" value="P:Golgi to endosome transport"/>
    <property type="evidence" value="ECO:0007669"/>
    <property type="project" value="InterPro"/>
</dbReference>
<dbReference type="KEGG" id="ccp:CHC_T00008768001"/>
<evidence type="ECO:0000256" key="3">
    <source>
        <dbReference type="ARBA" id="ARBA00022927"/>
    </source>
</evidence>
<feature type="compositionally biased region" description="Polar residues" evidence="7">
    <location>
        <begin position="1227"/>
        <end position="1247"/>
    </location>
</feature>
<organism evidence="11 12">
    <name type="scientific">Chondrus crispus</name>
    <name type="common">Carrageen Irish moss</name>
    <name type="synonym">Polymorpha crispa</name>
    <dbReference type="NCBI Taxonomy" id="2769"/>
    <lineage>
        <taxon>Eukaryota</taxon>
        <taxon>Rhodophyta</taxon>
        <taxon>Florideophyceae</taxon>
        <taxon>Rhodymeniophycidae</taxon>
        <taxon>Gigartinales</taxon>
        <taxon>Gigartinaceae</taxon>
        <taxon>Chondrus</taxon>
    </lineage>
</organism>
<protein>
    <submittedName>
        <fullName evidence="11">Dopey protein</fullName>
    </submittedName>
</protein>
<evidence type="ECO:0000259" key="10">
    <source>
        <dbReference type="Pfam" id="PF24598"/>
    </source>
</evidence>
<dbReference type="Pfam" id="PF24598">
    <property type="entry name" value="DOP1_C"/>
    <property type="match status" value="1"/>
</dbReference>
<dbReference type="GO" id="GO:0005802">
    <property type="term" value="C:trans-Golgi network"/>
    <property type="evidence" value="ECO:0007669"/>
    <property type="project" value="TreeGrafter"/>
</dbReference>
<evidence type="ECO:0000256" key="4">
    <source>
        <dbReference type="ARBA" id="ARBA00023034"/>
    </source>
</evidence>
<dbReference type="Proteomes" id="UP000012073">
    <property type="component" value="Unassembled WGS sequence"/>
</dbReference>
<keyword evidence="4" id="KW-0333">Golgi apparatus</keyword>
<dbReference type="OrthoDB" id="297643at2759"/>
<dbReference type="Gramene" id="CDF33887">
    <property type="protein sequence ID" value="CDF33887"/>
    <property type="gene ID" value="CHC_T00008768001"/>
</dbReference>
<evidence type="ECO:0000256" key="5">
    <source>
        <dbReference type="ARBA" id="ARBA00023136"/>
    </source>
</evidence>
<dbReference type="OMA" id="TSHEMEC"/>
<dbReference type="Pfam" id="PF24597">
    <property type="entry name" value="TPR_DOP1_M"/>
    <property type="match status" value="1"/>
</dbReference>
<gene>
    <name evidence="11" type="ORF">CHC_T00008768001</name>
</gene>
<keyword evidence="3" id="KW-0653">Protein transport</keyword>
<feature type="compositionally biased region" description="Polar residues" evidence="7">
    <location>
        <begin position="899"/>
        <end position="911"/>
    </location>
</feature>
<keyword evidence="5" id="KW-0472">Membrane</keyword>
<feature type="domain" description="DOP1-like C-terminal" evidence="10">
    <location>
        <begin position="1632"/>
        <end position="1873"/>
    </location>
</feature>
<feature type="region of interest" description="Disordered" evidence="7">
    <location>
        <begin position="1222"/>
        <end position="1247"/>
    </location>
</feature>
<comment type="subcellular location">
    <subcellularLocation>
        <location evidence="1">Golgi apparatus membrane</location>
        <topology evidence="1">Peripheral membrane protein</topology>
    </subcellularLocation>
</comment>
<dbReference type="GO" id="GO:0015031">
    <property type="term" value="P:protein transport"/>
    <property type="evidence" value="ECO:0007669"/>
    <property type="project" value="UniProtKB-KW"/>
</dbReference>
<reference evidence="12" key="1">
    <citation type="journal article" date="2013" name="Proc. Natl. Acad. Sci. U.S.A.">
        <title>Genome structure and metabolic features in the red seaweed Chondrus crispus shed light on evolution of the Archaeplastida.</title>
        <authorList>
            <person name="Collen J."/>
            <person name="Porcel B."/>
            <person name="Carre W."/>
            <person name="Ball S.G."/>
            <person name="Chaparro C."/>
            <person name="Tonon T."/>
            <person name="Barbeyron T."/>
            <person name="Michel G."/>
            <person name="Noel B."/>
            <person name="Valentin K."/>
            <person name="Elias M."/>
            <person name="Artiguenave F."/>
            <person name="Arun A."/>
            <person name="Aury J.M."/>
            <person name="Barbosa-Neto J.F."/>
            <person name="Bothwell J.H."/>
            <person name="Bouget F.Y."/>
            <person name="Brillet L."/>
            <person name="Cabello-Hurtado F."/>
            <person name="Capella-Gutierrez S."/>
            <person name="Charrier B."/>
            <person name="Cladiere L."/>
            <person name="Cock J.M."/>
            <person name="Coelho S.M."/>
            <person name="Colleoni C."/>
            <person name="Czjzek M."/>
            <person name="Da Silva C."/>
            <person name="Delage L."/>
            <person name="Denoeud F."/>
            <person name="Deschamps P."/>
            <person name="Dittami S.M."/>
            <person name="Gabaldon T."/>
            <person name="Gachon C.M."/>
            <person name="Groisillier A."/>
            <person name="Herve C."/>
            <person name="Jabbari K."/>
            <person name="Katinka M."/>
            <person name="Kloareg B."/>
            <person name="Kowalczyk N."/>
            <person name="Labadie K."/>
            <person name="Leblanc C."/>
            <person name="Lopez P.J."/>
            <person name="McLachlan D.H."/>
            <person name="Meslet-Cladiere L."/>
            <person name="Moustafa A."/>
            <person name="Nehr Z."/>
            <person name="Nyvall Collen P."/>
            <person name="Panaud O."/>
            <person name="Partensky F."/>
            <person name="Poulain J."/>
            <person name="Rensing S.A."/>
            <person name="Rousvoal S."/>
            <person name="Samson G."/>
            <person name="Symeonidi A."/>
            <person name="Weissenbach J."/>
            <person name="Zambounis A."/>
            <person name="Wincker P."/>
            <person name="Boyen C."/>
        </authorList>
    </citation>
    <scope>NUCLEOTIDE SEQUENCE [LARGE SCALE GENOMIC DNA]</scope>
    <source>
        <strain evidence="12">cv. Stackhouse</strain>
    </source>
</reference>
<proteinExistence type="inferred from homology"/>
<evidence type="ECO:0000313" key="11">
    <source>
        <dbReference type="EMBL" id="CDF33887.1"/>
    </source>
</evidence>
<accession>R7Q5T3</accession>
<dbReference type="PANTHER" id="PTHR14042">
    <property type="entry name" value="DOPEY-RELATED"/>
    <property type="match status" value="1"/>
</dbReference>
<dbReference type="Pfam" id="PF04118">
    <property type="entry name" value="Dopey_N"/>
    <property type="match status" value="1"/>
</dbReference>
<dbReference type="InterPro" id="IPR056458">
    <property type="entry name" value="TPR_DOP1_M"/>
</dbReference>
<feature type="compositionally biased region" description="Basic and acidic residues" evidence="7">
    <location>
        <begin position="1701"/>
        <end position="1713"/>
    </location>
</feature>